<dbReference type="Pfam" id="PF08241">
    <property type="entry name" value="Methyltransf_11"/>
    <property type="match status" value="1"/>
</dbReference>
<organism evidence="2 3">
    <name type="scientific">Paenibacillus alginolyticus</name>
    <dbReference type="NCBI Taxonomy" id="59839"/>
    <lineage>
        <taxon>Bacteria</taxon>
        <taxon>Bacillati</taxon>
        <taxon>Bacillota</taxon>
        <taxon>Bacilli</taxon>
        <taxon>Bacillales</taxon>
        <taxon>Paenibacillaceae</taxon>
        <taxon>Paenibacillus</taxon>
    </lineage>
</organism>
<name>A0ABT4GB26_9BACL</name>
<gene>
    <name evidence="2" type="ORF">M5X19_10825</name>
</gene>
<evidence type="ECO:0000259" key="1">
    <source>
        <dbReference type="Pfam" id="PF08241"/>
    </source>
</evidence>
<dbReference type="Gene3D" id="3.40.50.150">
    <property type="entry name" value="Vaccinia Virus protein VP39"/>
    <property type="match status" value="1"/>
</dbReference>
<keyword evidence="2" id="KW-0489">Methyltransferase</keyword>
<dbReference type="GO" id="GO:0032259">
    <property type="term" value="P:methylation"/>
    <property type="evidence" value="ECO:0007669"/>
    <property type="project" value="UniProtKB-KW"/>
</dbReference>
<dbReference type="PANTHER" id="PTHR45036">
    <property type="entry name" value="METHYLTRANSFERASE LIKE 7B"/>
    <property type="match status" value="1"/>
</dbReference>
<dbReference type="PANTHER" id="PTHR45036:SF1">
    <property type="entry name" value="METHYLTRANSFERASE LIKE 7A"/>
    <property type="match status" value="1"/>
</dbReference>
<protein>
    <submittedName>
        <fullName evidence="2">Class I SAM-dependent methyltransferase</fullName>
    </submittedName>
</protein>
<dbReference type="InterPro" id="IPR052356">
    <property type="entry name" value="Thiol_S-MT"/>
</dbReference>
<dbReference type="InterPro" id="IPR013216">
    <property type="entry name" value="Methyltransf_11"/>
</dbReference>
<dbReference type="CDD" id="cd02440">
    <property type="entry name" value="AdoMet_MTases"/>
    <property type="match status" value="1"/>
</dbReference>
<dbReference type="InterPro" id="IPR029063">
    <property type="entry name" value="SAM-dependent_MTases_sf"/>
</dbReference>
<sequence>MNSAFSKYYDTVMRPLERKYFARIRADLIKEAKGYVLEVGAGTGINFAYYTSAEKVIALEPNAEMARKASQKAIHAKIPIEVIPGNAESLPFEDNTFDSIVGTLVLCTIPNPEIALSEIRRVCKNNGIVLFFEHVRLSNRYLGKLQDFLTPAWRHLCDGCHLNRNSLQLIMQKGFKVIGEKRHFRNICVTVIATNKKFLE</sequence>
<evidence type="ECO:0000313" key="3">
    <source>
        <dbReference type="Proteomes" id="UP001527099"/>
    </source>
</evidence>
<dbReference type="Proteomes" id="UP001527099">
    <property type="component" value="Unassembled WGS sequence"/>
</dbReference>
<keyword evidence="3" id="KW-1185">Reference proteome</keyword>
<accession>A0ABT4GB26</accession>
<reference evidence="2 3" key="1">
    <citation type="submission" date="2022-05" db="EMBL/GenBank/DDBJ databases">
        <title>Genome Sequencing of Bee-Associated Microbes.</title>
        <authorList>
            <person name="Dunlap C."/>
        </authorList>
    </citation>
    <scope>NUCLEOTIDE SEQUENCE [LARGE SCALE GENOMIC DNA]</scope>
    <source>
        <strain evidence="2 3">NRRL B-14421</strain>
    </source>
</reference>
<keyword evidence="2" id="KW-0808">Transferase</keyword>
<feature type="domain" description="Methyltransferase type 11" evidence="1">
    <location>
        <begin position="37"/>
        <end position="131"/>
    </location>
</feature>
<dbReference type="EMBL" id="JAMDMX010000033">
    <property type="protein sequence ID" value="MCY9693381.1"/>
    <property type="molecule type" value="Genomic_DNA"/>
</dbReference>
<dbReference type="RefSeq" id="WP_268614899.1">
    <property type="nucleotide sequence ID" value="NZ_JAMDMX010000033.1"/>
</dbReference>
<evidence type="ECO:0000313" key="2">
    <source>
        <dbReference type="EMBL" id="MCY9693381.1"/>
    </source>
</evidence>
<proteinExistence type="predicted"/>
<comment type="caution">
    <text evidence="2">The sequence shown here is derived from an EMBL/GenBank/DDBJ whole genome shotgun (WGS) entry which is preliminary data.</text>
</comment>
<dbReference type="GO" id="GO:0008168">
    <property type="term" value="F:methyltransferase activity"/>
    <property type="evidence" value="ECO:0007669"/>
    <property type="project" value="UniProtKB-KW"/>
</dbReference>
<dbReference type="SUPFAM" id="SSF53335">
    <property type="entry name" value="S-adenosyl-L-methionine-dependent methyltransferases"/>
    <property type="match status" value="1"/>
</dbReference>